<proteinExistence type="predicted"/>
<dbReference type="GO" id="GO:0016874">
    <property type="term" value="F:ligase activity"/>
    <property type="evidence" value="ECO:0007669"/>
    <property type="project" value="UniProtKB-KW"/>
</dbReference>
<comment type="caution">
    <text evidence="1">The sequence shown here is derived from an EMBL/GenBank/DDBJ whole genome shotgun (WGS) entry which is preliminary data.</text>
</comment>
<dbReference type="RefSeq" id="WP_132229849.1">
    <property type="nucleotide sequence ID" value="NZ_NRRH01000004.1"/>
</dbReference>
<gene>
    <name evidence="1" type="ORF">EDC29_10745</name>
</gene>
<dbReference type="PANTHER" id="PTHR36932:SF1">
    <property type="entry name" value="CAPSULAR POLYSACCHARIDE BIOSYNTHESIS PROTEIN"/>
    <property type="match status" value="1"/>
</dbReference>
<dbReference type="EMBL" id="SMDC01000007">
    <property type="protein sequence ID" value="TCW35106.1"/>
    <property type="molecule type" value="Genomic_DNA"/>
</dbReference>
<dbReference type="PANTHER" id="PTHR36932">
    <property type="entry name" value="CAPSULAR POLYSACCHARIDE BIOSYNTHESIS PROTEIN"/>
    <property type="match status" value="1"/>
</dbReference>
<dbReference type="InterPro" id="IPR053158">
    <property type="entry name" value="CapK_Type1_Caps_Biosynth"/>
</dbReference>
<evidence type="ECO:0000313" key="2">
    <source>
        <dbReference type="Proteomes" id="UP000295247"/>
    </source>
</evidence>
<dbReference type="Gene3D" id="3.40.50.12780">
    <property type="entry name" value="N-terminal domain of ligase-like"/>
    <property type="match status" value="1"/>
</dbReference>
<name>A0A4R4A9A6_MARGR</name>
<reference evidence="1 2" key="1">
    <citation type="submission" date="2019-03" db="EMBL/GenBank/DDBJ databases">
        <title>Genomic Encyclopedia of Type Strains, Phase IV (KMG-IV): sequencing the most valuable type-strain genomes for metagenomic binning, comparative biology and taxonomic classification.</title>
        <authorList>
            <person name="Goeker M."/>
        </authorList>
    </citation>
    <scope>NUCLEOTIDE SEQUENCE [LARGE SCALE GENOMIC DNA]</scope>
    <source>
        <strain evidence="1 2">DSM 203</strain>
    </source>
</reference>
<organism evidence="1 2">
    <name type="scientific">Marichromatium gracile</name>
    <name type="common">Chromatium gracile</name>
    <dbReference type="NCBI Taxonomy" id="1048"/>
    <lineage>
        <taxon>Bacteria</taxon>
        <taxon>Pseudomonadati</taxon>
        <taxon>Pseudomonadota</taxon>
        <taxon>Gammaproteobacteria</taxon>
        <taxon>Chromatiales</taxon>
        <taxon>Chromatiaceae</taxon>
        <taxon>Marichromatium</taxon>
    </lineage>
</organism>
<dbReference type="AlphaFoldDB" id="A0A4R4A9A6"/>
<sequence>MIKTPAALSRRLVYPLQERLLGRPTFAMLDELEQSQWLSREAIETLQRRRLARLLGIANGHCPWHAERLAAVGLGTVDAATELTPEDLARIPTMDRRDAQLAGERMRWSGVPGGAQPYNTGGSSGTPLRFVFGRARQAADAAGRMRARRWWGVEVGDPEVYLWGAPVELSRTDHVKQLRDRLLNQLVLDAFAMSTANMDRYLVALERFDPACIYGYASSLALLAEHARARRRIPRLRALRVVCATGEPLYPHQRDIIRDVFGVPVANEFGSRDIGFTAHQTPAGQLLLLSEGLILEVLDDAGRAVAPGEAGEAVITGLCSEAQPFIRYRTGDRVRLSAEPCRAGRGLHVIDAVLGRSTDFVVKPDGTVMHALAVIYILRAVEGVAEFKVIQHALDVIEVQLVTNARWREASRQTILAAFAERLGATVRVDIEQVAAIAPEASGKHRYVVSRVSPPFGGAVENEESSR</sequence>
<dbReference type="InterPro" id="IPR042099">
    <property type="entry name" value="ANL_N_sf"/>
</dbReference>
<accession>A0A4R4A9A6</accession>
<evidence type="ECO:0000313" key="1">
    <source>
        <dbReference type="EMBL" id="TCW35106.1"/>
    </source>
</evidence>
<keyword evidence="1" id="KW-0436">Ligase</keyword>
<dbReference type="Proteomes" id="UP000295247">
    <property type="component" value="Unassembled WGS sequence"/>
</dbReference>
<protein>
    <submittedName>
        <fullName evidence="1">Phenylacetate-CoA ligase</fullName>
    </submittedName>
</protein>
<dbReference type="SUPFAM" id="SSF56801">
    <property type="entry name" value="Acetyl-CoA synthetase-like"/>
    <property type="match status" value="1"/>
</dbReference>